<feature type="region of interest" description="Disordered" evidence="1">
    <location>
        <begin position="565"/>
        <end position="624"/>
    </location>
</feature>
<feature type="region of interest" description="Disordered" evidence="1">
    <location>
        <begin position="253"/>
        <end position="359"/>
    </location>
</feature>
<organism evidence="2 3">
    <name type="scientific">Geodia barretti</name>
    <name type="common">Barrett's horny sponge</name>
    <dbReference type="NCBI Taxonomy" id="519541"/>
    <lineage>
        <taxon>Eukaryota</taxon>
        <taxon>Metazoa</taxon>
        <taxon>Porifera</taxon>
        <taxon>Demospongiae</taxon>
        <taxon>Heteroscleromorpha</taxon>
        <taxon>Tetractinellida</taxon>
        <taxon>Astrophorina</taxon>
        <taxon>Geodiidae</taxon>
        <taxon>Geodia</taxon>
    </lineage>
</organism>
<evidence type="ECO:0000256" key="1">
    <source>
        <dbReference type="SAM" id="MobiDB-lite"/>
    </source>
</evidence>
<feature type="compositionally biased region" description="Basic residues" evidence="1">
    <location>
        <begin position="110"/>
        <end position="122"/>
    </location>
</feature>
<gene>
    <name evidence="2" type="ORF">GBAR_LOCUS23822</name>
</gene>
<feature type="compositionally biased region" description="Basic and acidic residues" evidence="1">
    <location>
        <begin position="707"/>
        <end position="718"/>
    </location>
</feature>
<evidence type="ECO:0000313" key="3">
    <source>
        <dbReference type="Proteomes" id="UP001174909"/>
    </source>
</evidence>
<feature type="compositionally biased region" description="Basic and acidic residues" evidence="1">
    <location>
        <begin position="311"/>
        <end position="336"/>
    </location>
</feature>
<proteinExistence type="predicted"/>
<sequence>MLRPLDDVGDNGTSFVAVGNHDTKKKRSTVVEETVNSVESGLAGDRSLVQTVQNLSNRFQSGSEGDVSESVVPKKAAAVKPSGKESHSGKTRGSSRKGKGVSSMAGKGSSRGKRSSSTKHVHFQRDKVAVDTGAGTVGPDPAPKSCVTSCEFVPLSADHPDLFFVRDAGGTIWPLLDGLGLAPTPPECGTTGRPKRPVRSYRCVSVRQYAVQGEDRVAVFVLVPQEKTLLLAVQNGSIETVASILSEICTQISSSSPSTTSAPANDRGDGVAAKPVTKTGSGPETMDTSESPSSKTSLDGGKGGAGGTKGAEIERESRAEQTFRRKRKSEPSTEPHVRKRRKSKDEKETGKQEDSSTSAVTVEIGGKLVTTEIGGKTLPMKGAGFDNAAVLLETGVDNCNILHVCCGGGGGGGVGEELTGRRLDILDRILSCKPVRPVITRLMCCRNAYGNVPFQHALCHRNYAAALKLLEFVTELLPGGLQRGVKPVADRKNEFQSLFNRAILDPGSLGVPPLHSLLTSFGDATDVTSMKLHISRLPQSYTAQQLLKLFQKRYPSVYKTRIFKAEDEEEGGEGDRSDDGDSEEELQQEGGVRLPGGSTRRGRGLSQALGGRRRQQSFFNSSSSSMMTSQRGVVYFSDLDQLRAALKEMHNYRLVTRTSRSGGFASQVTSICYLDVRLDDDFGQSDDDDTSLLHGNQSLLTLSHGNSLRDRQKPDRGKSTSKVSATRKAHTLFNKLLSYTEVCTAVTKDGDTTLMTLVHNPKVMASLQQASRCREDDTPPAPGFPSSRLALSDILEGRHSTSLQQYGTASKEDERKLATATRSPGLCLPVPVATRLRRRP</sequence>
<name>A0AA35X2I8_GEOBA</name>
<accession>A0AA35X2I8</accession>
<feature type="region of interest" description="Disordered" evidence="1">
    <location>
        <begin position="800"/>
        <end position="822"/>
    </location>
</feature>
<reference evidence="2" key="1">
    <citation type="submission" date="2023-03" db="EMBL/GenBank/DDBJ databases">
        <authorList>
            <person name="Steffen K."/>
            <person name="Cardenas P."/>
        </authorList>
    </citation>
    <scope>NUCLEOTIDE SEQUENCE</scope>
</reference>
<feature type="compositionally biased region" description="Basic residues" evidence="1">
    <location>
        <begin position="89"/>
        <end position="99"/>
    </location>
</feature>
<dbReference type="EMBL" id="CASHTH010003293">
    <property type="protein sequence ID" value="CAI8042938.1"/>
    <property type="molecule type" value="Genomic_DNA"/>
</dbReference>
<keyword evidence="3" id="KW-1185">Reference proteome</keyword>
<feature type="compositionally biased region" description="Polar residues" evidence="1">
    <location>
        <begin position="278"/>
        <end position="297"/>
    </location>
</feature>
<evidence type="ECO:0000313" key="2">
    <source>
        <dbReference type="EMBL" id="CAI8042938.1"/>
    </source>
</evidence>
<feature type="region of interest" description="Disordered" evidence="1">
    <location>
        <begin position="703"/>
        <end position="724"/>
    </location>
</feature>
<feature type="compositionally biased region" description="Gly residues" evidence="1">
    <location>
        <begin position="300"/>
        <end position="309"/>
    </location>
</feature>
<dbReference type="Proteomes" id="UP001174909">
    <property type="component" value="Unassembled WGS sequence"/>
</dbReference>
<feature type="region of interest" description="Disordered" evidence="1">
    <location>
        <begin position="1"/>
        <end position="32"/>
    </location>
</feature>
<feature type="compositionally biased region" description="Basic and acidic residues" evidence="1">
    <location>
        <begin position="343"/>
        <end position="354"/>
    </location>
</feature>
<feature type="compositionally biased region" description="Low complexity" evidence="1">
    <location>
        <begin position="253"/>
        <end position="264"/>
    </location>
</feature>
<feature type="compositionally biased region" description="Low complexity" evidence="1">
    <location>
        <begin position="61"/>
        <end position="71"/>
    </location>
</feature>
<feature type="region of interest" description="Disordered" evidence="1">
    <location>
        <begin position="59"/>
        <end position="122"/>
    </location>
</feature>
<dbReference type="AlphaFoldDB" id="A0AA35X2I8"/>
<protein>
    <submittedName>
        <fullName evidence="2">Uncharacterized protein</fullName>
    </submittedName>
</protein>
<comment type="caution">
    <text evidence="2">The sequence shown here is derived from an EMBL/GenBank/DDBJ whole genome shotgun (WGS) entry which is preliminary data.</text>
</comment>